<evidence type="ECO:0000256" key="4">
    <source>
        <dbReference type="RuleBase" id="RU003345"/>
    </source>
</evidence>
<dbReference type="FunFam" id="3.40.605.10:FF:000007">
    <property type="entry name" value="NAD/NADP-dependent betaine aldehyde dehydrogenase"/>
    <property type="match status" value="1"/>
</dbReference>
<dbReference type="InterPro" id="IPR016163">
    <property type="entry name" value="Ald_DH_C"/>
</dbReference>
<dbReference type="Gene3D" id="3.40.309.10">
    <property type="entry name" value="Aldehyde Dehydrogenase, Chain A, domain 2"/>
    <property type="match status" value="1"/>
</dbReference>
<organism evidence="6 7">
    <name type="scientific">Pandoraea thiooxydans</name>
    <dbReference type="NCBI Taxonomy" id="445709"/>
    <lineage>
        <taxon>Bacteria</taxon>
        <taxon>Pseudomonadati</taxon>
        <taxon>Pseudomonadota</taxon>
        <taxon>Betaproteobacteria</taxon>
        <taxon>Burkholderiales</taxon>
        <taxon>Burkholderiaceae</taxon>
        <taxon>Pandoraea</taxon>
    </lineage>
</organism>
<dbReference type="AlphaFoldDB" id="A0A0G3EJ84"/>
<sequence length="503" mass="52960">MSTLASVSSFPFDTVSELSADVRSRFYIDGRWMAPDAAGSVDVVAPSSGQLFATAALASASDIDRAVDAARRAFDTGPWPNMSGAERAACMKRMSAALASRMGLLSRLWTAEVGAPVWFSNQFAPTAVAMLDYYAELASTFAFEERRKTRAGHARIVRHPVGVAALIAPWNAQLPILSYKLGAALAAGCTVVVKAPPETPFDALVVAECAHEAGLPPGVLNVITADAQGGAHLVGKREVDKVSFTGSTATGKLIAKTCADRLTRVTLELGGKSAAVVLDDAVLEPTLAALAPFTMPFSGQICFAQTRILVPRQRERAFVDAYSAIANGLTVGDPWDVTTQIGPVASRRQLERVLEYIETGRREGARVTAGGGRHDQRGEGFFVQPTVFAGVTPDMTIAREEIFGPVVSIIAYDDVEQAIAIANDTDFGLSGTVFTADAEVGYAVARRIKSGNVSVNGLEMAPNVPFGGFKQSGVGREGGPEGLCAFLEEQAIYLAVDAGLQAG</sequence>
<name>A0A0G3EJ84_9BURK</name>
<dbReference type="EMBL" id="CP011568">
    <property type="protein sequence ID" value="AKJ66975.1"/>
    <property type="molecule type" value="Genomic_DNA"/>
</dbReference>
<dbReference type="InterPro" id="IPR016161">
    <property type="entry name" value="Ald_DH/histidinol_DH"/>
</dbReference>
<evidence type="ECO:0000256" key="2">
    <source>
        <dbReference type="ARBA" id="ARBA00023002"/>
    </source>
</evidence>
<dbReference type="Pfam" id="PF00171">
    <property type="entry name" value="Aldedh"/>
    <property type="match status" value="1"/>
</dbReference>
<dbReference type="CDD" id="cd07139">
    <property type="entry name" value="ALDH_AldA-Rv0768"/>
    <property type="match status" value="1"/>
</dbReference>
<dbReference type="KEGG" id="ptx:ABW99_00740"/>
<dbReference type="GO" id="GO:0016620">
    <property type="term" value="F:oxidoreductase activity, acting on the aldehyde or oxo group of donors, NAD or NADP as acceptor"/>
    <property type="evidence" value="ECO:0007669"/>
    <property type="project" value="InterPro"/>
</dbReference>
<evidence type="ECO:0000256" key="3">
    <source>
        <dbReference type="PROSITE-ProRule" id="PRU10007"/>
    </source>
</evidence>
<dbReference type="PROSITE" id="PS00687">
    <property type="entry name" value="ALDEHYDE_DEHYDR_GLU"/>
    <property type="match status" value="1"/>
</dbReference>
<dbReference type="SUPFAM" id="SSF53720">
    <property type="entry name" value="ALDH-like"/>
    <property type="match status" value="1"/>
</dbReference>
<protein>
    <submittedName>
        <fullName evidence="6">Aldehyde dehydrogenase</fullName>
    </submittedName>
</protein>
<dbReference type="Gene3D" id="3.40.605.10">
    <property type="entry name" value="Aldehyde Dehydrogenase, Chain A, domain 1"/>
    <property type="match status" value="1"/>
</dbReference>
<dbReference type="InterPro" id="IPR016162">
    <property type="entry name" value="Ald_DH_N"/>
</dbReference>
<dbReference type="Proteomes" id="UP000036700">
    <property type="component" value="Chromosome"/>
</dbReference>
<comment type="similarity">
    <text evidence="1 4">Belongs to the aldehyde dehydrogenase family.</text>
</comment>
<reference evidence="7" key="1">
    <citation type="submission" date="2015-06" db="EMBL/GenBank/DDBJ databases">
        <authorList>
            <person name="Lim Y.L."/>
            <person name="Ee R."/>
            <person name="Yong D."/>
            <person name="How K.Y."/>
            <person name="Yin W.F."/>
            <person name="Chan K.G."/>
        </authorList>
    </citation>
    <scope>NUCLEOTIDE SEQUENCE [LARGE SCALE GENOMIC DNA]</scope>
    <source>
        <strain evidence="7">DSM 25325</strain>
    </source>
</reference>
<evidence type="ECO:0000313" key="7">
    <source>
        <dbReference type="Proteomes" id="UP000036700"/>
    </source>
</evidence>
<gene>
    <name evidence="6" type="ORF">ABW99_00740</name>
</gene>
<dbReference type="InterPro" id="IPR029510">
    <property type="entry name" value="Ald_DH_CS_GLU"/>
</dbReference>
<evidence type="ECO:0000313" key="6">
    <source>
        <dbReference type="EMBL" id="AKJ66975.1"/>
    </source>
</evidence>
<dbReference type="PANTHER" id="PTHR42804">
    <property type="entry name" value="ALDEHYDE DEHYDROGENASE"/>
    <property type="match status" value="1"/>
</dbReference>
<evidence type="ECO:0000256" key="1">
    <source>
        <dbReference type="ARBA" id="ARBA00009986"/>
    </source>
</evidence>
<feature type="active site" evidence="3">
    <location>
        <position position="268"/>
    </location>
</feature>
<dbReference type="PATRIC" id="fig|445709.3.peg.167"/>
<dbReference type="PANTHER" id="PTHR42804:SF1">
    <property type="entry name" value="ALDEHYDE DEHYDROGENASE-RELATED"/>
    <property type="match status" value="1"/>
</dbReference>
<keyword evidence="2 4" id="KW-0560">Oxidoreductase</keyword>
<dbReference type="InterPro" id="IPR015590">
    <property type="entry name" value="Aldehyde_DH_dom"/>
</dbReference>
<accession>A0A0G3EJ84</accession>
<dbReference type="STRING" id="445709.ABW99_00740"/>
<evidence type="ECO:0000259" key="5">
    <source>
        <dbReference type="Pfam" id="PF00171"/>
    </source>
</evidence>
<dbReference type="OrthoDB" id="6187633at2"/>
<feature type="domain" description="Aldehyde dehydrogenase" evidence="5">
    <location>
        <begin position="32"/>
        <end position="491"/>
    </location>
</feature>
<proteinExistence type="inferred from homology"/>
<keyword evidence="7" id="KW-1185">Reference proteome</keyword>